<reference evidence="1" key="1">
    <citation type="submission" date="2016-10" db="EMBL/GenBank/DDBJ databases">
        <authorList>
            <person name="See-Too W.S."/>
        </authorList>
    </citation>
    <scope>NUCLEOTIDE SEQUENCE</scope>
    <source>
        <strain evidence="1">DSM 14505</strain>
    </source>
</reference>
<organism evidence="1 2">
    <name type="scientific">Planococcus antarcticus DSM 14505</name>
    <dbReference type="NCBI Taxonomy" id="1185653"/>
    <lineage>
        <taxon>Bacteria</taxon>
        <taxon>Bacillati</taxon>
        <taxon>Bacillota</taxon>
        <taxon>Bacilli</taxon>
        <taxon>Bacillales</taxon>
        <taxon>Caryophanaceae</taxon>
        <taxon>Planococcus</taxon>
    </lineage>
</organism>
<dbReference type="EMBL" id="CP016534">
    <property type="protein sequence ID" value="ANU11197.2"/>
    <property type="molecule type" value="Genomic_DNA"/>
</dbReference>
<keyword evidence="2" id="KW-1185">Reference proteome</keyword>
<gene>
    <name evidence="1" type="ORF">BBH88_13265</name>
</gene>
<evidence type="ECO:0000313" key="2">
    <source>
        <dbReference type="Proteomes" id="UP000092661"/>
    </source>
</evidence>
<evidence type="ECO:0000313" key="1">
    <source>
        <dbReference type="EMBL" id="ANU11197.2"/>
    </source>
</evidence>
<protein>
    <submittedName>
        <fullName evidence="1">Uncharacterized protein</fullName>
    </submittedName>
</protein>
<proteinExistence type="predicted"/>
<name>A0ABM6D753_9BACL</name>
<accession>A0ABM6D753</accession>
<sequence>MESIEMVRKFYDEKVDCEWKKLERHKIEYELTKRFLKRYIKPMDKVLNSVVVWENLRCISRARL</sequence>
<dbReference type="Proteomes" id="UP000092661">
    <property type="component" value="Chromosome"/>
</dbReference>